<evidence type="ECO:0000313" key="3">
    <source>
        <dbReference type="Proteomes" id="UP000678499"/>
    </source>
</evidence>
<organism evidence="2">
    <name type="scientific">Notodromas monacha</name>
    <dbReference type="NCBI Taxonomy" id="399045"/>
    <lineage>
        <taxon>Eukaryota</taxon>
        <taxon>Metazoa</taxon>
        <taxon>Ecdysozoa</taxon>
        <taxon>Arthropoda</taxon>
        <taxon>Crustacea</taxon>
        <taxon>Oligostraca</taxon>
        <taxon>Ostracoda</taxon>
        <taxon>Podocopa</taxon>
        <taxon>Podocopida</taxon>
        <taxon>Cypridocopina</taxon>
        <taxon>Cypridoidea</taxon>
        <taxon>Cyprididae</taxon>
        <taxon>Notodromas</taxon>
    </lineage>
</organism>
<name>A0A7R9BSM7_9CRUS</name>
<dbReference type="EMBL" id="CAJPEX010002434">
    <property type="protein sequence ID" value="CAG0920990.1"/>
    <property type="molecule type" value="Genomic_DNA"/>
</dbReference>
<evidence type="ECO:0000256" key="1">
    <source>
        <dbReference type="SAM" id="MobiDB-lite"/>
    </source>
</evidence>
<keyword evidence="3" id="KW-1185">Reference proteome</keyword>
<reference evidence="2" key="1">
    <citation type="submission" date="2020-11" db="EMBL/GenBank/DDBJ databases">
        <authorList>
            <person name="Tran Van P."/>
        </authorList>
    </citation>
    <scope>NUCLEOTIDE SEQUENCE</scope>
</reference>
<feature type="region of interest" description="Disordered" evidence="1">
    <location>
        <begin position="1"/>
        <end position="27"/>
    </location>
</feature>
<accession>A0A7R9BSM7</accession>
<protein>
    <submittedName>
        <fullName evidence="2">Uncharacterized protein</fullName>
    </submittedName>
</protein>
<sequence length="366" mass="40052">MSVLPASAGWNSDGDVDSDPVTTYPAPSNQNGVPGFLSYGAPSILPELAPLVNFTTFYIGRPTSCPSFSNMLTYYDVLGEGDHVLYTVEDSSPWYKKKLASFVLKDPAKSPALKFEFIENFTVVGGQNQVLLGPNPGMHQNPFTIHKGPNAFHQNSMHHSNHVDVFDQSDGSIFHSSEVMMHQNGVEYGQNGMFNNVNHNQAMVHHQSNGNWVQNEFSKKKAFLDNLMSAGYKSPSEALVTTANGTPIGKISRKSMTLFTVSLASGEDVFILELPPIFPKNWHNLVRMNVSVKRPSDPAGATLESMTQLEMVDHCCGGGTKSSNFSVRVTNKTTVEEKALLIAAVFLIDIPRRTAATELKKAVRQG</sequence>
<dbReference type="Proteomes" id="UP000678499">
    <property type="component" value="Unassembled WGS sequence"/>
</dbReference>
<evidence type="ECO:0000313" key="2">
    <source>
        <dbReference type="EMBL" id="CAD7280838.1"/>
    </source>
</evidence>
<dbReference type="EMBL" id="OA884471">
    <property type="protein sequence ID" value="CAD7280838.1"/>
    <property type="molecule type" value="Genomic_DNA"/>
</dbReference>
<proteinExistence type="predicted"/>
<dbReference type="AlphaFoldDB" id="A0A7R9BSM7"/>
<gene>
    <name evidence="2" type="ORF">NMOB1V02_LOCUS8495</name>
</gene>